<dbReference type="AlphaFoldDB" id="A0A7X2NKP7"/>
<dbReference type="Proteomes" id="UP000429958">
    <property type="component" value="Unassembled WGS sequence"/>
</dbReference>
<reference evidence="1 2" key="1">
    <citation type="submission" date="2019-08" db="EMBL/GenBank/DDBJ databases">
        <title>In-depth cultivation of the pig gut microbiome towards novel bacterial diversity and tailored functional studies.</title>
        <authorList>
            <person name="Wylensek D."/>
            <person name="Hitch T.C.A."/>
            <person name="Clavel T."/>
        </authorList>
    </citation>
    <scope>NUCLEOTIDE SEQUENCE [LARGE SCALE GENOMIC DNA]</scope>
    <source>
        <strain evidence="1 2">WCA-389-WT-23D1</strain>
    </source>
</reference>
<accession>A0A7X2NKP7</accession>
<name>A0A7X2NKP7_9CLOT</name>
<protein>
    <submittedName>
        <fullName evidence="1">Uncharacterized protein</fullName>
    </submittedName>
</protein>
<comment type="caution">
    <text evidence="1">The sequence shown here is derived from an EMBL/GenBank/DDBJ whole genome shotgun (WGS) entry which is preliminary data.</text>
</comment>
<sequence>MDHSCHQSWDKRNKTIETIKHSTVEYIKELDEELASVSGYVESEIQKIKKEYLKNLTDSECNRGMPLINNGIESKAAVKAV</sequence>
<organism evidence="1 2">
    <name type="scientific">Clostridium porci</name>
    <dbReference type="NCBI Taxonomy" id="2605778"/>
    <lineage>
        <taxon>Bacteria</taxon>
        <taxon>Bacillati</taxon>
        <taxon>Bacillota</taxon>
        <taxon>Clostridia</taxon>
        <taxon>Eubacteriales</taxon>
        <taxon>Clostridiaceae</taxon>
        <taxon>Clostridium</taxon>
    </lineage>
</organism>
<evidence type="ECO:0000313" key="1">
    <source>
        <dbReference type="EMBL" id="MSS36088.1"/>
    </source>
</evidence>
<proteinExistence type="predicted"/>
<dbReference type="RefSeq" id="WP_154471576.1">
    <property type="nucleotide sequence ID" value="NZ_DBEWUL010000076.1"/>
</dbReference>
<keyword evidence="2" id="KW-1185">Reference proteome</keyword>
<dbReference type="EMBL" id="VUMD01000004">
    <property type="protein sequence ID" value="MSS36088.1"/>
    <property type="molecule type" value="Genomic_DNA"/>
</dbReference>
<evidence type="ECO:0000313" key="2">
    <source>
        <dbReference type="Proteomes" id="UP000429958"/>
    </source>
</evidence>
<gene>
    <name evidence="1" type="ORF">FYJ39_05735</name>
</gene>